<comment type="caution">
    <text evidence="2">The sequence shown here is derived from an EMBL/GenBank/DDBJ whole genome shotgun (WGS) entry which is preliminary data.</text>
</comment>
<sequence length="148" mass="15955">MPTRRNILAGLGAIALAPAARAASPMIFSQGGAAISGFDTVSYFADGGPLAGRADNALMWKGAVWRFASDANREAFEANPRAYAPQFGGYCAYAVAQGGLSTTDPNVWHIVKDKLYLIHSQSVDQAWMRDPQAYIERAEANWPEVLYG</sequence>
<gene>
    <name evidence="2" type="ORF">M3P21_17615</name>
</gene>
<reference evidence="2" key="1">
    <citation type="submission" date="2022-05" db="EMBL/GenBank/DDBJ databases">
        <authorList>
            <person name="Park J.-S."/>
        </authorList>
    </citation>
    <scope>NUCLEOTIDE SEQUENCE</scope>
    <source>
        <strain evidence="2">2012CJ41-6</strain>
    </source>
</reference>
<accession>A0ABT0Q640</accession>
<evidence type="ECO:0000313" key="3">
    <source>
        <dbReference type="Proteomes" id="UP001203880"/>
    </source>
</evidence>
<protein>
    <submittedName>
        <fullName evidence="2">YHS domain protein</fullName>
    </submittedName>
</protein>
<keyword evidence="3" id="KW-1185">Reference proteome</keyword>
<dbReference type="NCBIfam" id="NF041384">
    <property type="entry name" value="YHS_seleno_dom"/>
    <property type="match status" value="1"/>
</dbReference>
<name>A0ABT0Q640_9RHOB</name>
<dbReference type="Proteomes" id="UP001203880">
    <property type="component" value="Unassembled WGS sequence"/>
</dbReference>
<dbReference type="RefSeq" id="WP_249712062.1">
    <property type="nucleotide sequence ID" value="NZ_JAMFMB010000027.1"/>
</dbReference>
<keyword evidence="1" id="KW-0732">Signal</keyword>
<evidence type="ECO:0000256" key="1">
    <source>
        <dbReference type="SAM" id="SignalP"/>
    </source>
</evidence>
<proteinExistence type="predicted"/>
<feature type="signal peptide" evidence="1">
    <location>
        <begin position="1"/>
        <end position="22"/>
    </location>
</feature>
<feature type="chain" id="PRO_5047450289" evidence="1">
    <location>
        <begin position="23"/>
        <end position="148"/>
    </location>
</feature>
<dbReference type="EMBL" id="JAMFMB010000027">
    <property type="protein sequence ID" value="MCL6285351.1"/>
    <property type="molecule type" value="Genomic_DNA"/>
</dbReference>
<organism evidence="2 3">
    <name type="scientific">Ruegeria spongiae</name>
    <dbReference type="NCBI Taxonomy" id="2942209"/>
    <lineage>
        <taxon>Bacteria</taxon>
        <taxon>Pseudomonadati</taxon>
        <taxon>Pseudomonadota</taxon>
        <taxon>Alphaproteobacteria</taxon>
        <taxon>Rhodobacterales</taxon>
        <taxon>Roseobacteraceae</taxon>
        <taxon>Ruegeria</taxon>
    </lineage>
</organism>
<evidence type="ECO:0000313" key="2">
    <source>
        <dbReference type="EMBL" id="MCL6285351.1"/>
    </source>
</evidence>